<dbReference type="Ensembl" id="ENSCSAVT00000016285.1">
    <property type="protein sequence ID" value="ENSCSAVP00000016105.1"/>
    <property type="gene ID" value="ENSCSAVG00000009478.1"/>
</dbReference>
<reference evidence="2" key="2">
    <citation type="submission" date="2025-08" db="UniProtKB">
        <authorList>
            <consortium name="Ensembl"/>
        </authorList>
    </citation>
    <scope>IDENTIFICATION</scope>
</reference>
<feature type="compositionally biased region" description="Polar residues" evidence="1">
    <location>
        <begin position="115"/>
        <end position="124"/>
    </location>
</feature>
<feature type="compositionally biased region" description="Basic and acidic residues" evidence="1">
    <location>
        <begin position="136"/>
        <end position="157"/>
    </location>
</feature>
<feature type="region of interest" description="Disordered" evidence="1">
    <location>
        <begin position="103"/>
        <end position="176"/>
    </location>
</feature>
<dbReference type="HOGENOM" id="CLU_1528526_0_0_1"/>
<dbReference type="Proteomes" id="UP000007875">
    <property type="component" value="Unassembled WGS sequence"/>
</dbReference>
<reference evidence="3" key="1">
    <citation type="submission" date="2003-08" db="EMBL/GenBank/DDBJ databases">
        <authorList>
            <person name="Birren B."/>
            <person name="Nusbaum C."/>
            <person name="Abebe A."/>
            <person name="Abouelleil A."/>
            <person name="Adekoya E."/>
            <person name="Ait-zahra M."/>
            <person name="Allen N."/>
            <person name="Allen T."/>
            <person name="An P."/>
            <person name="Anderson M."/>
            <person name="Anderson S."/>
            <person name="Arachchi H."/>
            <person name="Armbruster J."/>
            <person name="Bachantsang P."/>
            <person name="Baldwin J."/>
            <person name="Barry A."/>
            <person name="Bayul T."/>
            <person name="Blitshsteyn B."/>
            <person name="Bloom T."/>
            <person name="Blye J."/>
            <person name="Boguslavskiy L."/>
            <person name="Borowsky M."/>
            <person name="Boukhgalter B."/>
            <person name="Brunache A."/>
            <person name="Butler J."/>
            <person name="Calixte N."/>
            <person name="Calvo S."/>
            <person name="Camarata J."/>
            <person name="Campo K."/>
            <person name="Chang J."/>
            <person name="Cheshatsang Y."/>
            <person name="Citroen M."/>
            <person name="Collymore A."/>
            <person name="Considine T."/>
            <person name="Cook A."/>
            <person name="Cooke P."/>
            <person name="Corum B."/>
            <person name="Cuomo C."/>
            <person name="David R."/>
            <person name="Dawoe T."/>
            <person name="Degray S."/>
            <person name="Dodge S."/>
            <person name="Dooley K."/>
            <person name="Dorje P."/>
            <person name="Dorjee K."/>
            <person name="Dorris L."/>
            <person name="Duffey N."/>
            <person name="Dupes A."/>
            <person name="Elkins T."/>
            <person name="Engels R."/>
            <person name="Erickson J."/>
            <person name="Farina A."/>
            <person name="Faro S."/>
            <person name="Ferreira P."/>
            <person name="Fischer H."/>
            <person name="Fitzgerald M."/>
            <person name="Foley K."/>
            <person name="Gage D."/>
            <person name="Galagan J."/>
            <person name="Gearin G."/>
            <person name="Gnerre S."/>
            <person name="Gnirke A."/>
            <person name="Goyette A."/>
            <person name="Graham J."/>
            <person name="Grandbois E."/>
            <person name="Gyaltsen K."/>
            <person name="Hafez N."/>
            <person name="Hagopian D."/>
            <person name="Hagos B."/>
            <person name="Hall J."/>
            <person name="Hatcher B."/>
            <person name="Heller A."/>
            <person name="Higgins H."/>
            <person name="Honan T."/>
            <person name="Horn A."/>
            <person name="Houde N."/>
            <person name="Hughes L."/>
            <person name="Hulme W."/>
            <person name="Husby E."/>
            <person name="Iliev I."/>
            <person name="Jaffe D."/>
            <person name="Jones C."/>
            <person name="Kamal M."/>
            <person name="Kamat A."/>
            <person name="Kamvysselis M."/>
            <person name="Karlsson E."/>
            <person name="Kells C."/>
            <person name="Kieu A."/>
            <person name="Kisner P."/>
            <person name="Kodira C."/>
            <person name="Kulbokas E."/>
            <person name="Labutti K."/>
            <person name="Lama D."/>
            <person name="Landers T."/>
            <person name="Leger J."/>
            <person name="Levine S."/>
            <person name="Lewis D."/>
            <person name="Lewis T."/>
            <person name="Lindblad-toh K."/>
            <person name="Liu X."/>
            <person name="Lokyitsang T."/>
            <person name="Lokyitsang Y."/>
            <person name="Lucien O."/>
            <person name="Lui A."/>
            <person name="Ma L.J."/>
            <person name="Mabbitt R."/>
            <person name="Macdonald J."/>
            <person name="Maclean C."/>
            <person name="Major J."/>
            <person name="Manning J."/>
            <person name="Marabella R."/>
            <person name="Maru K."/>
            <person name="Matthews C."/>
            <person name="Mauceli E."/>
            <person name="Mccarthy M."/>
            <person name="Mcdonough S."/>
            <person name="Mcghee T."/>
            <person name="Meldrim J."/>
            <person name="Meneus L."/>
            <person name="Mesirov J."/>
            <person name="Mihalev A."/>
            <person name="Mihova T."/>
            <person name="Mikkelsen T."/>
            <person name="Mlenga V."/>
            <person name="Moru K."/>
            <person name="Mozes J."/>
            <person name="Mulrain L."/>
            <person name="Munson G."/>
            <person name="Naylor J."/>
            <person name="Newes C."/>
            <person name="Nguyen C."/>
            <person name="Nguyen N."/>
            <person name="Nguyen T."/>
            <person name="Nicol R."/>
            <person name="Nielsen C."/>
            <person name="Nizzari M."/>
            <person name="Norbu C."/>
            <person name="Norbu N."/>
            <person name="O'donnell P."/>
            <person name="Okoawo O."/>
            <person name="O'leary S."/>
            <person name="Omotosho B."/>
            <person name="O'neill K."/>
            <person name="Osman S."/>
            <person name="Parker S."/>
            <person name="Perrin D."/>
            <person name="Phunkhang P."/>
            <person name="Piqani B."/>
            <person name="Purcell S."/>
            <person name="Rachupka T."/>
            <person name="Ramasamy U."/>
            <person name="Rameau R."/>
            <person name="Ray V."/>
            <person name="Raymond C."/>
            <person name="Retta R."/>
            <person name="Richardson S."/>
            <person name="Rise C."/>
            <person name="Rodriguez J."/>
            <person name="Rogers J."/>
            <person name="Rogov P."/>
            <person name="Rutman M."/>
            <person name="Schupbach R."/>
            <person name="Seaman C."/>
            <person name="Settipalli S."/>
            <person name="Sharpe T."/>
            <person name="Sheridan J."/>
            <person name="Sherpa N."/>
            <person name="Shi J."/>
            <person name="Smirnov S."/>
            <person name="Smith C."/>
            <person name="Sougnez C."/>
            <person name="Spencer B."/>
            <person name="Stalker J."/>
            <person name="Stange-thomann N."/>
            <person name="Stavropoulos S."/>
            <person name="Stetson K."/>
            <person name="Stone C."/>
            <person name="Stone S."/>
            <person name="Stubbs M."/>
            <person name="Talamas J."/>
            <person name="Tchuinga P."/>
            <person name="Tenzing P."/>
            <person name="Tesfaye S."/>
            <person name="Theodore J."/>
            <person name="Thoulutsang Y."/>
            <person name="Topham K."/>
            <person name="Towey S."/>
            <person name="Tsamla T."/>
            <person name="Tsomo N."/>
            <person name="Vallee D."/>
            <person name="Vassiliev H."/>
            <person name="Venkataraman V."/>
            <person name="Vinson J."/>
            <person name="Vo A."/>
            <person name="Wade C."/>
            <person name="Wang S."/>
            <person name="Wangchuk T."/>
            <person name="Wangdi T."/>
            <person name="Whittaker C."/>
            <person name="Wilkinson J."/>
            <person name="Wu Y."/>
            <person name="Wyman D."/>
            <person name="Yadav S."/>
            <person name="Yang S."/>
            <person name="Yang X."/>
            <person name="Yeager S."/>
            <person name="Yee E."/>
            <person name="Young G."/>
            <person name="Zainoun J."/>
            <person name="Zembeck L."/>
            <person name="Zimmer A."/>
            <person name="Zody M."/>
            <person name="Lander E."/>
        </authorList>
    </citation>
    <scope>NUCLEOTIDE SEQUENCE [LARGE SCALE GENOMIC DNA]</scope>
</reference>
<proteinExistence type="predicted"/>
<evidence type="ECO:0000313" key="2">
    <source>
        <dbReference type="Ensembl" id="ENSCSAVP00000016105.1"/>
    </source>
</evidence>
<reference evidence="2" key="3">
    <citation type="submission" date="2025-09" db="UniProtKB">
        <authorList>
            <consortium name="Ensembl"/>
        </authorList>
    </citation>
    <scope>IDENTIFICATION</scope>
</reference>
<name>H2ZET9_CIOSA</name>
<protein>
    <submittedName>
        <fullName evidence="2">Uncharacterized protein</fullName>
    </submittedName>
</protein>
<evidence type="ECO:0000313" key="3">
    <source>
        <dbReference type="Proteomes" id="UP000007875"/>
    </source>
</evidence>
<feature type="compositionally biased region" description="Polar residues" evidence="1">
    <location>
        <begin position="159"/>
        <end position="176"/>
    </location>
</feature>
<organism evidence="2 3">
    <name type="scientific">Ciona savignyi</name>
    <name type="common">Pacific transparent sea squirt</name>
    <dbReference type="NCBI Taxonomy" id="51511"/>
    <lineage>
        <taxon>Eukaryota</taxon>
        <taxon>Metazoa</taxon>
        <taxon>Chordata</taxon>
        <taxon>Tunicata</taxon>
        <taxon>Ascidiacea</taxon>
        <taxon>Phlebobranchia</taxon>
        <taxon>Cionidae</taxon>
        <taxon>Ciona</taxon>
    </lineage>
</organism>
<evidence type="ECO:0000256" key="1">
    <source>
        <dbReference type="SAM" id="MobiDB-lite"/>
    </source>
</evidence>
<sequence>MKVSLVHVRLSIAAGHDVPDIRFQAACVSPDGWLAPFPVVDEHVGSPCDNVSPMKPCKWNNRNPEVLSFEGLDENDRHELLIKLKGQRYYRQLMVISYENEGLLPQSKKMENSKNQEGSNPNDDINSEIKSKKKEKKENFKKSEAMSKTSAELHEDSSEGPSNQRENSNPVLSNTS</sequence>
<dbReference type="GeneTree" id="ENSGT00500000044909"/>
<keyword evidence="3" id="KW-1185">Reference proteome</keyword>
<dbReference type="AlphaFoldDB" id="H2ZET9"/>
<accession>H2ZET9</accession>